<dbReference type="HOGENOM" id="CLU_2263992_0_0_1"/>
<dbReference type="Proteomes" id="UP000009096">
    <property type="component" value="Chromosome 3"/>
</dbReference>
<proteinExistence type="predicted"/>
<evidence type="ECO:0000313" key="2">
    <source>
        <dbReference type="EMBL" id="EWG48003.1"/>
    </source>
</evidence>
<organism evidence="2 3">
    <name type="scientific">Gibberella moniliformis (strain M3125 / FGSC 7600)</name>
    <name type="common">Maize ear and stalk rot fungus</name>
    <name type="synonym">Fusarium verticillioides</name>
    <dbReference type="NCBI Taxonomy" id="334819"/>
    <lineage>
        <taxon>Eukaryota</taxon>
        <taxon>Fungi</taxon>
        <taxon>Dikarya</taxon>
        <taxon>Ascomycota</taxon>
        <taxon>Pezizomycotina</taxon>
        <taxon>Sordariomycetes</taxon>
        <taxon>Hypocreomycetidae</taxon>
        <taxon>Hypocreales</taxon>
        <taxon>Nectriaceae</taxon>
        <taxon>Fusarium</taxon>
        <taxon>Fusarium fujikuroi species complex</taxon>
    </lineage>
</organism>
<sequence length="103" mass="11451">MPSSRSDLGTSRKYCNNKIRITEQQAPESWSQPEGSSSAAIPGQYKATPICWSSSQPSIGHQSIFRKAKPQPVSLLVLPFADESFYFKEHLHSTVGRIIEKDA</sequence>
<keyword evidence="3" id="KW-1185">Reference proteome</keyword>
<gene>
    <name evidence="2" type="ORF">FVEG_07950</name>
</gene>
<dbReference type="AlphaFoldDB" id="W7M8T9"/>
<feature type="region of interest" description="Disordered" evidence="1">
    <location>
        <begin position="22"/>
        <end position="42"/>
    </location>
</feature>
<dbReference type="RefSeq" id="XP_018754194.1">
    <property type="nucleotide sequence ID" value="XM_018896683.1"/>
</dbReference>
<evidence type="ECO:0000256" key="1">
    <source>
        <dbReference type="SAM" id="MobiDB-lite"/>
    </source>
</evidence>
<dbReference type="GeneID" id="30065715"/>
<evidence type="ECO:0000313" key="3">
    <source>
        <dbReference type="Proteomes" id="UP000009096"/>
    </source>
</evidence>
<accession>W7M8T9</accession>
<dbReference type="KEGG" id="fvr:FVEG_07950"/>
<reference evidence="2 3" key="1">
    <citation type="journal article" date="2010" name="Nature">
        <title>Comparative genomics reveals mobile pathogenicity chromosomes in Fusarium.</title>
        <authorList>
            <person name="Ma L.J."/>
            <person name="van der Does H.C."/>
            <person name="Borkovich K.A."/>
            <person name="Coleman J.J."/>
            <person name="Daboussi M.J."/>
            <person name="Di Pietro A."/>
            <person name="Dufresne M."/>
            <person name="Freitag M."/>
            <person name="Grabherr M."/>
            <person name="Henrissat B."/>
            <person name="Houterman P.M."/>
            <person name="Kang S."/>
            <person name="Shim W.B."/>
            <person name="Woloshuk C."/>
            <person name="Xie X."/>
            <person name="Xu J.R."/>
            <person name="Antoniw J."/>
            <person name="Baker S.E."/>
            <person name="Bluhm B.H."/>
            <person name="Breakspear A."/>
            <person name="Brown D.W."/>
            <person name="Butchko R.A."/>
            <person name="Chapman S."/>
            <person name="Coulson R."/>
            <person name="Coutinho P.M."/>
            <person name="Danchin E.G."/>
            <person name="Diener A."/>
            <person name="Gale L.R."/>
            <person name="Gardiner D.M."/>
            <person name="Goff S."/>
            <person name="Hammond-Kosack K.E."/>
            <person name="Hilburn K."/>
            <person name="Hua-Van A."/>
            <person name="Jonkers W."/>
            <person name="Kazan K."/>
            <person name="Kodira C.D."/>
            <person name="Koehrsen M."/>
            <person name="Kumar L."/>
            <person name="Lee Y.H."/>
            <person name="Li L."/>
            <person name="Manners J.M."/>
            <person name="Miranda-Saavedra D."/>
            <person name="Mukherjee M."/>
            <person name="Park G."/>
            <person name="Park J."/>
            <person name="Park S.Y."/>
            <person name="Proctor R.H."/>
            <person name="Regev A."/>
            <person name="Ruiz-Roldan M.C."/>
            <person name="Sain D."/>
            <person name="Sakthikumar S."/>
            <person name="Sykes S."/>
            <person name="Schwartz D.C."/>
            <person name="Turgeon B.G."/>
            <person name="Wapinski I."/>
            <person name="Yoder O."/>
            <person name="Young S."/>
            <person name="Zeng Q."/>
            <person name="Zhou S."/>
            <person name="Galagan J."/>
            <person name="Cuomo C.A."/>
            <person name="Kistler H.C."/>
            <person name="Rep M."/>
        </authorList>
    </citation>
    <scope>NUCLEOTIDE SEQUENCE [LARGE SCALE GENOMIC DNA]</scope>
    <source>
        <strain evidence="3">M3125 / FGSC 7600</strain>
    </source>
</reference>
<dbReference type="VEuPathDB" id="FungiDB:FVEG_07950"/>
<protein>
    <submittedName>
        <fullName evidence="2">Uncharacterized protein</fullName>
    </submittedName>
</protein>
<feature type="compositionally biased region" description="Polar residues" evidence="1">
    <location>
        <begin position="22"/>
        <end position="39"/>
    </location>
</feature>
<dbReference type="EMBL" id="DS022251">
    <property type="protein sequence ID" value="EWG48003.1"/>
    <property type="molecule type" value="Genomic_DNA"/>
</dbReference>
<name>W7M8T9_GIBM7</name>